<feature type="transmembrane region" description="Helical" evidence="2">
    <location>
        <begin position="53"/>
        <end position="73"/>
    </location>
</feature>
<organism evidence="3 4">
    <name type="scientific">Anopheles farauti</name>
    <dbReference type="NCBI Taxonomy" id="69004"/>
    <lineage>
        <taxon>Eukaryota</taxon>
        <taxon>Metazoa</taxon>
        <taxon>Ecdysozoa</taxon>
        <taxon>Arthropoda</taxon>
        <taxon>Hexapoda</taxon>
        <taxon>Insecta</taxon>
        <taxon>Pterygota</taxon>
        <taxon>Neoptera</taxon>
        <taxon>Endopterygota</taxon>
        <taxon>Diptera</taxon>
        <taxon>Nematocera</taxon>
        <taxon>Culicoidea</taxon>
        <taxon>Culicidae</taxon>
        <taxon>Anophelinae</taxon>
        <taxon>Anopheles</taxon>
    </lineage>
</organism>
<keyword evidence="4" id="KW-1185">Reference proteome</keyword>
<keyword evidence="2" id="KW-0812">Transmembrane</keyword>
<evidence type="ECO:0000256" key="1">
    <source>
        <dbReference type="SAM" id="MobiDB-lite"/>
    </source>
</evidence>
<reference evidence="4" key="1">
    <citation type="submission" date="2014-01" db="EMBL/GenBank/DDBJ databases">
        <title>The Genome Sequence of Anopheles farauti FAR1 (V2).</title>
        <authorList>
            <consortium name="The Broad Institute Genomics Platform"/>
            <person name="Neafsey D.E."/>
            <person name="Besansky N."/>
            <person name="Howell P."/>
            <person name="Walton C."/>
            <person name="Young S.K."/>
            <person name="Zeng Q."/>
            <person name="Gargeya S."/>
            <person name="Fitzgerald M."/>
            <person name="Haas B."/>
            <person name="Abouelleil A."/>
            <person name="Allen A.W."/>
            <person name="Alvarado L."/>
            <person name="Arachchi H.M."/>
            <person name="Berlin A.M."/>
            <person name="Chapman S.B."/>
            <person name="Gainer-Dewar J."/>
            <person name="Goldberg J."/>
            <person name="Griggs A."/>
            <person name="Gujja S."/>
            <person name="Hansen M."/>
            <person name="Howarth C."/>
            <person name="Imamovic A."/>
            <person name="Ireland A."/>
            <person name="Larimer J."/>
            <person name="McCowan C."/>
            <person name="Murphy C."/>
            <person name="Pearson M."/>
            <person name="Poon T.W."/>
            <person name="Priest M."/>
            <person name="Roberts A."/>
            <person name="Saif S."/>
            <person name="Shea T."/>
            <person name="Sisk P."/>
            <person name="Sykes S."/>
            <person name="Wortman J."/>
            <person name="Nusbaum C."/>
            <person name="Birren B."/>
        </authorList>
    </citation>
    <scope>NUCLEOTIDE SEQUENCE [LARGE SCALE GENOMIC DNA]</scope>
    <source>
        <strain evidence="4">FAR1</strain>
    </source>
</reference>
<evidence type="ECO:0000256" key="2">
    <source>
        <dbReference type="SAM" id="Phobius"/>
    </source>
</evidence>
<dbReference type="EMBL" id="AXCN02001106">
    <property type="status" value="NOT_ANNOTATED_CDS"/>
    <property type="molecule type" value="Genomic_DNA"/>
</dbReference>
<proteinExistence type="predicted"/>
<dbReference type="AlphaFoldDB" id="A0A182QN20"/>
<dbReference type="EnsemblMetazoa" id="AFAF013481-RA">
    <property type="protein sequence ID" value="AFAF013481-PA"/>
    <property type="gene ID" value="AFAF013481"/>
</dbReference>
<keyword evidence="2" id="KW-0472">Membrane</keyword>
<dbReference type="VEuPathDB" id="VectorBase:AFAF013481"/>
<evidence type="ECO:0000313" key="4">
    <source>
        <dbReference type="Proteomes" id="UP000075886"/>
    </source>
</evidence>
<accession>A0A182QN20</accession>
<keyword evidence="2" id="KW-1133">Transmembrane helix</keyword>
<evidence type="ECO:0000313" key="3">
    <source>
        <dbReference type="EnsemblMetazoa" id="AFAF013481-PA"/>
    </source>
</evidence>
<feature type="region of interest" description="Disordered" evidence="1">
    <location>
        <begin position="1"/>
        <end position="45"/>
    </location>
</feature>
<dbReference type="Proteomes" id="UP000075886">
    <property type="component" value="Unassembled WGS sequence"/>
</dbReference>
<sequence length="262" mass="28139">MPSLSSSTSSASGMPSPSSSSSSVSGTPSLSSSGSSSSGMPSPSRSCRIRDTIVVIIHVLLIRNAIIIVIRILRIRDAIAIVVIVQLLVRDAIAVQIIARVRITPIRDTVVVIVRIETVRDTVAVRIALVRTVPAAQIQHRPLILIVLSVLLLTQPHQMLGRLRLPGVTRTLELIVLLAGLVGIRQVSHSKQLTFPAGQSWQIPSFAHFSCTTNAPFRLHRKVACGAQTSGGGVLLTANISNTYSTIEAMIVTAVRMRNRFP</sequence>
<protein>
    <submittedName>
        <fullName evidence="3">Uncharacterized protein</fullName>
    </submittedName>
</protein>
<name>A0A182QN20_9DIPT</name>
<reference evidence="3" key="2">
    <citation type="submission" date="2020-05" db="UniProtKB">
        <authorList>
            <consortium name="EnsemblMetazoa"/>
        </authorList>
    </citation>
    <scope>IDENTIFICATION</scope>
    <source>
        <strain evidence="3">FAR1</strain>
    </source>
</reference>